<accession>A0A0F9TSL0</accession>
<dbReference type="EMBL" id="LAZR01000271">
    <property type="protein sequence ID" value="KKN77942.1"/>
    <property type="molecule type" value="Genomic_DNA"/>
</dbReference>
<dbReference type="AlphaFoldDB" id="A0A0F9TSL0"/>
<reference evidence="2" key="1">
    <citation type="journal article" date="2015" name="Nature">
        <title>Complex archaea that bridge the gap between prokaryotes and eukaryotes.</title>
        <authorList>
            <person name="Spang A."/>
            <person name="Saw J.H."/>
            <person name="Jorgensen S.L."/>
            <person name="Zaremba-Niedzwiedzka K."/>
            <person name="Martijn J."/>
            <person name="Lind A.E."/>
            <person name="van Eijk R."/>
            <person name="Schleper C."/>
            <person name="Guy L."/>
            <person name="Ettema T.J."/>
        </authorList>
    </citation>
    <scope>NUCLEOTIDE SEQUENCE</scope>
</reference>
<organism evidence="2">
    <name type="scientific">marine sediment metagenome</name>
    <dbReference type="NCBI Taxonomy" id="412755"/>
    <lineage>
        <taxon>unclassified sequences</taxon>
        <taxon>metagenomes</taxon>
        <taxon>ecological metagenomes</taxon>
    </lineage>
</organism>
<proteinExistence type="predicted"/>
<protein>
    <submittedName>
        <fullName evidence="2">Uncharacterized protein</fullName>
    </submittedName>
</protein>
<evidence type="ECO:0000313" key="2">
    <source>
        <dbReference type="EMBL" id="KKN77942.1"/>
    </source>
</evidence>
<name>A0A0F9TSL0_9ZZZZ</name>
<evidence type="ECO:0000256" key="1">
    <source>
        <dbReference type="SAM" id="MobiDB-lite"/>
    </source>
</evidence>
<sequence>MDDDEDEPYAGLDIDAPEDNPNPTAAYPVDIECWSGCDDPDCPYTH</sequence>
<comment type="caution">
    <text evidence="2">The sequence shown here is derived from an EMBL/GenBank/DDBJ whole genome shotgun (WGS) entry which is preliminary data.</text>
</comment>
<feature type="region of interest" description="Disordered" evidence="1">
    <location>
        <begin position="1"/>
        <end position="25"/>
    </location>
</feature>
<gene>
    <name evidence="2" type="ORF">LCGC14_0355070</name>
</gene>